<name>A0A9N9GXV4_9GLOM</name>
<sequence length="87" mass="10058">MILSVEYTLPKTLCKVNFYAEKFKRLLKKVNSTNVLLDKYIVRLFLNRLKKNIILLIAFSQPKNVDEVIEVARLSLNYAILSNVLSA</sequence>
<keyword evidence="2" id="KW-1185">Reference proteome</keyword>
<accession>A0A9N9GXV4</accession>
<protein>
    <submittedName>
        <fullName evidence="1">13920_t:CDS:1</fullName>
    </submittedName>
</protein>
<organism evidence="1 2">
    <name type="scientific">Funneliformis caledonium</name>
    <dbReference type="NCBI Taxonomy" id="1117310"/>
    <lineage>
        <taxon>Eukaryota</taxon>
        <taxon>Fungi</taxon>
        <taxon>Fungi incertae sedis</taxon>
        <taxon>Mucoromycota</taxon>
        <taxon>Glomeromycotina</taxon>
        <taxon>Glomeromycetes</taxon>
        <taxon>Glomerales</taxon>
        <taxon>Glomeraceae</taxon>
        <taxon>Funneliformis</taxon>
    </lineage>
</organism>
<dbReference type="EMBL" id="CAJVPQ010003616">
    <property type="protein sequence ID" value="CAG8633079.1"/>
    <property type="molecule type" value="Genomic_DNA"/>
</dbReference>
<gene>
    <name evidence="1" type="ORF">FCALED_LOCUS10171</name>
</gene>
<dbReference type="OrthoDB" id="2444721at2759"/>
<evidence type="ECO:0000313" key="2">
    <source>
        <dbReference type="Proteomes" id="UP000789570"/>
    </source>
</evidence>
<comment type="caution">
    <text evidence="1">The sequence shown here is derived from an EMBL/GenBank/DDBJ whole genome shotgun (WGS) entry which is preliminary data.</text>
</comment>
<dbReference type="Proteomes" id="UP000789570">
    <property type="component" value="Unassembled WGS sequence"/>
</dbReference>
<dbReference type="AlphaFoldDB" id="A0A9N9GXV4"/>
<proteinExistence type="predicted"/>
<reference evidence="1" key="1">
    <citation type="submission" date="2021-06" db="EMBL/GenBank/DDBJ databases">
        <authorList>
            <person name="Kallberg Y."/>
            <person name="Tangrot J."/>
            <person name="Rosling A."/>
        </authorList>
    </citation>
    <scope>NUCLEOTIDE SEQUENCE</scope>
    <source>
        <strain evidence="1">UK204</strain>
    </source>
</reference>
<evidence type="ECO:0000313" key="1">
    <source>
        <dbReference type="EMBL" id="CAG8633079.1"/>
    </source>
</evidence>